<feature type="region of interest" description="Disordered" evidence="8">
    <location>
        <begin position="1"/>
        <end position="23"/>
    </location>
</feature>
<evidence type="ECO:0000313" key="10">
    <source>
        <dbReference type="EMBL" id="QLG71680.1"/>
    </source>
</evidence>
<dbReference type="AlphaFoldDB" id="A0A7H9AZ42"/>
<dbReference type="CDD" id="cd17322">
    <property type="entry name" value="MFS_ARN_like"/>
    <property type="match status" value="1"/>
</dbReference>
<dbReference type="GO" id="GO:0015343">
    <property type="term" value="F:siderophore-iron transmembrane transporter activity"/>
    <property type="evidence" value="ECO:0007669"/>
    <property type="project" value="TreeGrafter"/>
</dbReference>
<dbReference type="GeneID" id="59235375"/>
<evidence type="ECO:0000256" key="6">
    <source>
        <dbReference type="ARBA" id="ARBA00023065"/>
    </source>
</evidence>
<keyword evidence="7 9" id="KW-0472">Membrane</keyword>
<dbReference type="InterPro" id="IPR011701">
    <property type="entry name" value="MFS"/>
</dbReference>
<dbReference type="Gene3D" id="1.20.1250.20">
    <property type="entry name" value="MFS general substrate transporter like domains"/>
    <property type="match status" value="2"/>
</dbReference>
<comment type="similarity">
    <text evidence="2">Belongs to the major facilitator superfamily.</text>
</comment>
<keyword evidence="11" id="KW-1185">Reference proteome</keyword>
<dbReference type="OrthoDB" id="2241241at2759"/>
<feature type="transmembrane region" description="Helical" evidence="9">
    <location>
        <begin position="486"/>
        <end position="510"/>
    </location>
</feature>
<keyword evidence="6" id="KW-0406">Ion transport</keyword>
<feature type="transmembrane region" description="Helical" evidence="9">
    <location>
        <begin position="448"/>
        <end position="466"/>
    </location>
</feature>
<dbReference type="FunFam" id="1.20.1250.20:FF:000197">
    <property type="entry name" value="Siderophore iron transporter 1"/>
    <property type="match status" value="1"/>
</dbReference>
<evidence type="ECO:0000256" key="8">
    <source>
        <dbReference type="SAM" id="MobiDB-lite"/>
    </source>
</evidence>
<gene>
    <name evidence="10" type="ORF">HG535_0C00280</name>
</gene>
<reference evidence="10 11" key="1">
    <citation type="submission" date="2020-07" db="EMBL/GenBank/DDBJ databases">
        <title>The yeast mating-type switching endonuclease HO is a domesticated member of an unorthodox homing genetic element family.</title>
        <authorList>
            <person name="Coughlan A.Y."/>
            <person name="Lombardi L."/>
            <person name="Braun-Galleani S."/>
            <person name="Martos A.R."/>
            <person name="Galeote V."/>
            <person name="Bigey F."/>
            <person name="Dequin S."/>
            <person name="Byrne K.P."/>
            <person name="Wolfe K.H."/>
        </authorList>
    </citation>
    <scope>NUCLEOTIDE SEQUENCE [LARGE SCALE GENOMIC DNA]</scope>
    <source>
        <strain evidence="10 11">NRRL Y-6702</strain>
    </source>
</reference>
<evidence type="ECO:0000256" key="2">
    <source>
        <dbReference type="ARBA" id="ARBA00008335"/>
    </source>
</evidence>
<feature type="transmembrane region" description="Helical" evidence="9">
    <location>
        <begin position="161"/>
        <end position="180"/>
    </location>
</feature>
<sequence>MSQNYERRPHEETSNGISKRGDKVVEVEEKLENGVDSDMPDKLKMTKSLVIRKAELMAKQYDSWYLRSLFLLSAFICSFGYGLDSNIRDIYMTYAMNSYSTHSLISTVGVISQVISAVAQIFFAGMSDVFGRLSLFIASIVFYVLGTIIQSQAFDVKRYAAGTFFYNVGLVGVMLQVVLILSDNSSLKWRLFYTFVPAWPSIITTWVSGNVVAAANPEENWSWSIAMWAFIFPLSCLPLIGCMLHMRWRVRNDPEWKELQAEKSFYQSHGLLKTAVQLFWKLDVLGVLLLTASVGCICVPLTLAGGVSTSWQNPKIIAPLVLGFVLVPIFIVWESKFALVPMAPFKLLKDRGIWAPLWILFLVCFVYAMAAGYLYTILLVAVDETDLSATRIMNLYAFVTAVFAPFLGIIVARSTRLKPYIIFGGALYFVTMGHFYRYRSGKESDKGIIAAMVVWGICSGLFDYPINVSIQTVTSHENMASVTALGYTIFSIGGAVASAISGAIWTQLLYPKLLQLIGDSDLAQAAYDSPFDFIVENPWGTPLREAMVEAYRYVQKYEVLVALVFTVPMFLLSFFIRDPQLTANVAQSLEEGEYVQTKEDDPINDWFAAHFSTLRHEKD</sequence>
<evidence type="ECO:0000256" key="5">
    <source>
        <dbReference type="ARBA" id="ARBA00022989"/>
    </source>
</evidence>
<dbReference type="RefSeq" id="XP_037143408.1">
    <property type="nucleotide sequence ID" value="XM_037287513.1"/>
</dbReference>
<protein>
    <recommendedName>
        <fullName evidence="12">Major facilitator superfamily (MFS) profile domain-containing protein</fullName>
    </recommendedName>
</protein>
<feature type="transmembrane region" description="Helical" evidence="9">
    <location>
        <begin position="64"/>
        <end position="83"/>
    </location>
</feature>
<feature type="transmembrane region" description="Helical" evidence="9">
    <location>
        <begin position="192"/>
        <end position="213"/>
    </location>
</feature>
<evidence type="ECO:0000256" key="9">
    <source>
        <dbReference type="SAM" id="Phobius"/>
    </source>
</evidence>
<evidence type="ECO:0000256" key="7">
    <source>
        <dbReference type="ARBA" id="ARBA00023136"/>
    </source>
</evidence>
<keyword evidence="4 9" id="KW-0812">Transmembrane</keyword>
<dbReference type="Pfam" id="PF07690">
    <property type="entry name" value="MFS_1"/>
    <property type="match status" value="1"/>
</dbReference>
<proteinExistence type="inferred from homology"/>
<feature type="transmembrane region" description="Helical" evidence="9">
    <location>
        <begin position="417"/>
        <end position="436"/>
    </location>
</feature>
<evidence type="ECO:0008006" key="12">
    <source>
        <dbReference type="Google" id="ProtNLM"/>
    </source>
</evidence>
<dbReference type="GO" id="GO:0005768">
    <property type="term" value="C:endosome"/>
    <property type="evidence" value="ECO:0007669"/>
    <property type="project" value="TreeGrafter"/>
</dbReference>
<dbReference type="PANTHER" id="PTHR23501">
    <property type="entry name" value="MAJOR FACILITATOR SUPERFAMILY"/>
    <property type="match status" value="1"/>
</dbReference>
<evidence type="ECO:0000256" key="4">
    <source>
        <dbReference type="ARBA" id="ARBA00022692"/>
    </source>
</evidence>
<dbReference type="EMBL" id="CP058606">
    <property type="protein sequence ID" value="QLG71680.1"/>
    <property type="molecule type" value="Genomic_DNA"/>
</dbReference>
<feature type="transmembrane region" description="Helical" evidence="9">
    <location>
        <begin position="225"/>
        <end position="246"/>
    </location>
</feature>
<feature type="transmembrane region" description="Helical" evidence="9">
    <location>
        <begin position="393"/>
        <end position="411"/>
    </location>
</feature>
<name>A0A7H9AZ42_ZYGMR</name>
<keyword evidence="5 9" id="KW-1133">Transmembrane helix</keyword>
<dbReference type="GO" id="GO:0005774">
    <property type="term" value="C:vacuolar membrane"/>
    <property type="evidence" value="ECO:0007669"/>
    <property type="project" value="TreeGrafter"/>
</dbReference>
<dbReference type="KEGG" id="zmk:HG535_0C00280"/>
<accession>A0A7H9AZ42</accession>
<evidence type="ECO:0000256" key="3">
    <source>
        <dbReference type="ARBA" id="ARBA00022448"/>
    </source>
</evidence>
<feature type="transmembrane region" description="Helical" evidence="9">
    <location>
        <begin position="129"/>
        <end position="149"/>
    </location>
</feature>
<evidence type="ECO:0000313" key="11">
    <source>
        <dbReference type="Proteomes" id="UP000509704"/>
    </source>
</evidence>
<dbReference type="PANTHER" id="PTHR23501:SF92">
    <property type="entry name" value="GLUTATHIONE EXCHANGER 1-RELATED"/>
    <property type="match status" value="1"/>
</dbReference>
<dbReference type="InterPro" id="IPR036259">
    <property type="entry name" value="MFS_trans_sf"/>
</dbReference>
<feature type="transmembrane region" description="Helical" evidence="9">
    <location>
        <begin position="316"/>
        <end position="333"/>
    </location>
</feature>
<feature type="transmembrane region" description="Helical" evidence="9">
    <location>
        <begin position="353"/>
        <end position="381"/>
    </location>
</feature>
<feature type="transmembrane region" description="Helical" evidence="9">
    <location>
        <begin position="284"/>
        <end position="304"/>
    </location>
</feature>
<organism evidence="10 11">
    <name type="scientific">Zygotorulaspora mrakii</name>
    <name type="common">Zygosaccharomyces mrakii</name>
    <dbReference type="NCBI Taxonomy" id="42260"/>
    <lineage>
        <taxon>Eukaryota</taxon>
        <taxon>Fungi</taxon>
        <taxon>Dikarya</taxon>
        <taxon>Ascomycota</taxon>
        <taxon>Saccharomycotina</taxon>
        <taxon>Saccharomycetes</taxon>
        <taxon>Saccharomycetales</taxon>
        <taxon>Saccharomycetaceae</taxon>
        <taxon>Zygotorulaspora</taxon>
    </lineage>
</organism>
<dbReference type="GO" id="GO:0005886">
    <property type="term" value="C:plasma membrane"/>
    <property type="evidence" value="ECO:0007669"/>
    <property type="project" value="TreeGrafter"/>
</dbReference>
<keyword evidence="3" id="KW-0813">Transport</keyword>
<dbReference type="Proteomes" id="UP000509704">
    <property type="component" value="Chromosome 3"/>
</dbReference>
<comment type="subcellular location">
    <subcellularLocation>
        <location evidence="1">Endomembrane system</location>
        <topology evidence="1">Multi-pass membrane protein</topology>
    </subcellularLocation>
</comment>
<dbReference type="SUPFAM" id="SSF103473">
    <property type="entry name" value="MFS general substrate transporter"/>
    <property type="match status" value="1"/>
</dbReference>
<feature type="transmembrane region" description="Helical" evidence="9">
    <location>
        <begin position="557"/>
        <end position="576"/>
    </location>
</feature>
<feature type="transmembrane region" description="Helical" evidence="9">
    <location>
        <begin position="104"/>
        <end position="123"/>
    </location>
</feature>
<evidence type="ECO:0000256" key="1">
    <source>
        <dbReference type="ARBA" id="ARBA00004127"/>
    </source>
</evidence>